<proteinExistence type="predicted"/>
<dbReference type="Proteomes" id="UP001258994">
    <property type="component" value="Chromosome"/>
</dbReference>
<keyword evidence="3" id="KW-0720">Serine protease</keyword>
<keyword evidence="3" id="KW-0645">Protease</keyword>
<dbReference type="Pfam" id="PF00326">
    <property type="entry name" value="Peptidase_S9"/>
    <property type="match status" value="1"/>
</dbReference>
<dbReference type="InterPro" id="IPR001375">
    <property type="entry name" value="Peptidase_S9_cat"/>
</dbReference>
<evidence type="ECO:0000313" key="6">
    <source>
        <dbReference type="EMBL" id="WNC70976.1"/>
    </source>
</evidence>
<accession>A0ABY9TQH9</accession>
<keyword evidence="7" id="KW-1185">Reference proteome</keyword>
<dbReference type="RefSeq" id="WP_348390111.1">
    <property type="nucleotide sequence ID" value="NZ_CP134145.1"/>
</dbReference>
<dbReference type="Pfam" id="PF07676">
    <property type="entry name" value="PD40"/>
    <property type="match status" value="1"/>
</dbReference>
<feature type="chain" id="PRO_5046055738" evidence="4">
    <location>
        <begin position="24"/>
        <end position="678"/>
    </location>
</feature>
<dbReference type="PANTHER" id="PTHR42776:SF13">
    <property type="entry name" value="DIPEPTIDYL-PEPTIDASE 5"/>
    <property type="match status" value="1"/>
</dbReference>
<dbReference type="Gene3D" id="2.120.10.30">
    <property type="entry name" value="TolB, C-terminal domain"/>
    <property type="match status" value="2"/>
</dbReference>
<evidence type="ECO:0000256" key="2">
    <source>
        <dbReference type="ARBA" id="ARBA00022801"/>
    </source>
</evidence>
<dbReference type="PANTHER" id="PTHR42776">
    <property type="entry name" value="SERINE PEPTIDASE S9 FAMILY MEMBER"/>
    <property type="match status" value="1"/>
</dbReference>
<keyword evidence="1 4" id="KW-0732">Signal</keyword>
<organism evidence="6 7">
    <name type="scientific">Thalassotalea psychrophila</name>
    <dbReference type="NCBI Taxonomy" id="3065647"/>
    <lineage>
        <taxon>Bacteria</taxon>
        <taxon>Pseudomonadati</taxon>
        <taxon>Pseudomonadota</taxon>
        <taxon>Gammaproteobacteria</taxon>
        <taxon>Alteromonadales</taxon>
        <taxon>Colwelliaceae</taxon>
        <taxon>Thalassotalea</taxon>
    </lineage>
</organism>
<dbReference type="GO" id="GO:0016787">
    <property type="term" value="F:hydrolase activity"/>
    <property type="evidence" value="ECO:0007669"/>
    <property type="project" value="UniProtKB-KW"/>
</dbReference>
<evidence type="ECO:0000256" key="4">
    <source>
        <dbReference type="SAM" id="SignalP"/>
    </source>
</evidence>
<evidence type="ECO:0000313" key="7">
    <source>
        <dbReference type="Proteomes" id="UP001258994"/>
    </source>
</evidence>
<evidence type="ECO:0000256" key="1">
    <source>
        <dbReference type="ARBA" id="ARBA00022729"/>
    </source>
</evidence>
<gene>
    <name evidence="6" type="ORF">RGQ13_12660</name>
</gene>
<name>A0ABY9TQH9_9GAMM</name>
<reference evidence="7" key="1">
    <citation type="submission" date="2023-09" db="EMBL/GenBank/DDBJ databases">
        <authorList>
            <person name="Zhang C."/>
        </authorList>
    </citation>
    <scope>NUCLEOTIDE SEQUENCE [LARGE SCALE GENOMIC DNA]</scope>
    <source>
        <strain evidence="7">SQ149</strain>
    </source>
</reference>
<keyword evidence="2 6" id="KW-0378">Hydrolase</keyword>
<dbReference type="EMBL" id="CP134145">
    <property type="protein sequence ID" value="WNC70976.1"/>
    <property type="molecule type" value="Genomic_DNA"/>
</dbReference>
<dbReference type="InterPro" id="IPR011659">
    <property type="entry name" value="WD40"/>
</dbReference>
<sequence length="678" mass="76448">MKLNNILKIAALTVIPFSANVSAEILTVEKLNSLNQVHNVKISPDGSQLVYGVKKGQEKGTNHLWLQDVKSGAVSQLTSNKASESSVVWAKDGKGVYFLSGRSGKSQVWFLSTVGGEAVQLTDFPLSIEGFKLSSDQSQVALAFTVLPGCKTFKCSVDAFAAQAAKKHNTRAYDQLMVRHWDTWLDQFNSHLFVANLQKGKVTTEAVDLMADWDTDFAGMNQVSFNPNGKSLAFSAKVPGVDHAWTTNWDIFEVNLESKEVANLTVDNKAWDAMPVYSADGRYLAYKAMKTPVYESDKFSLQVKDLRTKAVKDIAPLWDRSISSFQFGSDNRSVIAIAQDIGQQSIFEIDLQFGDVTPIYNQGYAGNVSINGDALYFTRHNLGNPSDIFTINKDGYGFKQLTHLNKANLADIAFGDFEQFKFKGWNNEDVHGYIVKPTNFKEGEKYPIAFLVHGGPQGSFGNMFHYRWNAQLWAAQGYGVVMVDFHGSTGYGQAFTDSISHDWGGKPLEDLQKGMDYITEKNAWLDRENACALGASYGGYMMNWIMGNWSDGFKCIVNHAGLFDMKSFYNVTEELWFPEHDFGGPYWEQEEEYTKFDPSRFVDNWKTPMLVIQGELDYRVPYGQSLGAFTTLQRKGIDSRLVMFPDEDHHIRNPDNLKEWYREIFVWMEKYIKPTSTK</sequence>
<dbReference type="InterPro" id="IPR029058">
    <property type="entry name" value="AB_hydrolase_fold"/>
</dbReference>
<dbReference type="EC" id="3.4.-.-" evidence="6"/>
<dbReference type="Gene3D" id="3.40.50.1820">
    <property type="entry name" value="alpha/beta hydrolase"/>
    <property type="match status" value="1"/>
</dbReference>
<evidence type="ECO:0000256" key="3">
    <source>
        <dbReference type="ARBA" id="ARBA00022825"/>
    </source>
</evidence>
<evidence type="ECO:0000259" key="5">
    <source>
        <dbReference type="Pfam" id="PF00326"/>
    </source>
</evidence>
<dbReference type="InterPro" id="IPR011042">
    <property type="entry name" value="6-blade_b-propeller_TolB-like"/>
</dbReference>
<feature type="domain" description="Peptidase S9 prolyl oligopeptidase catalytic" evidence="5">
    <location>
        <begin position="465"/>
        <end position="673"/>
    </location>
</feature>
<feature type="signal peptide" evidence="4">
    <location>
        <begin position="1"/>
        <end position="23"/>
    </location>
</feature>
<dbReference type="SUPFAM" id="SSF82171">
    <property type="entry name" value="DPP6 N-terminal domain-like"/>
    <property type="match status" value="1"/>
</dbReference>
<protein>
    <submittedName>
        <fullName evidence="6">S9 family peptidase</fullName>
        <ecNumber evidence="6">3.4.-.-</ecNumber>
    </submittedName>
</protein>
<dbReference type="SUPFAM" id="SSF53474">
    <property type="entry name" value="alpha/beta-Hydrolases"/>
    <property type="match status" value="1"/>
</dbReference>